<feature type="region of interest" description="Disordered" evidence="2">
    <location>
        <begin position="612"/>
        <end position="635"/>
    </location>
</feature>
<reference evidence="3 4" key="1">
    <citation type="submission" date="2016-11" db="EMBL/GenBank/DDBJ databases">
        <title>The macronuclear genome of Stentor coeruleus: a giant cell with tiny introns.</title>
        <authorList>
            <person name="Slabodnick M."/>
            <person name="Ruby J.G."/>
            <person name="Reiff S.B."/>
            <person name="Swart E.C."/>
            <person name="Gosai S."/>
            <person name="Prabakaran S."/>
            <person name="Witkowska E."/>
            <person name="Larue G.E."/>
            <person name="Fisher S."/>
            <person name="Freeman R.M."/>
            <person name="Gunawardena J."/>
            <person name="Chu W."/>
            <person name="Stover N.A."/>
            <person name="Gregory B.D."/>
            <person name="Nowacki M."/>
            <person name="Derisi J."/>
            <person name="Roy S.W."/>
            <person name="Marshall W.F."/>
            <person name="Sood P."/>
        </authorList>
    </citation>
    <scope>NUCLEOTIDE SEQUENCE [LARGE SCALE GENOMIC DNA]</scope>
    <source>
        <strain evidence="3">WM001</strain>
    </source>
</reference>
<evidence type="ECO:0000313" key="4">
    <source>
        <dbReference type="Proteomes" id="UP000187209"/>
    </source>
</evidence>
<evidence type="ECO:0000256" key="1">
    <source>
        <dbReference type="SAM" id="Coils"/>
    </source>
</evidence>
<dbReference type="CDD" id="cd22966">
    <property type="entry name" value="DD_DYDC-like"/>
    <property type="match status" value="1"/>
</dbReference>
<feature type="compositionally biased region" description="Acidic residues" evidence="2">
    <location>
        <begin position="615"/>
        <end position="635"/>
    </location>
</feature>
<name>A0A1R2CFB4_9CILI</name>
<organism evidence="3 4">
    <name type="scientific">Stentor coeruleus</name>
    <dbReference type="NCBI Taxonomy" id="5963"/>
    <lineage>
        <taxon>Eukaryota</taxon>
        <taxon>Sar</taxon>
        <taxon>Alveolata</taxon>
        <taxon>Ciliophora</taxon>
        <taxon>Postciliodesmatophora</taxon>
        <taxon>Heterotrichea</taxon>
        <taxon>Heterotrichida</taxon>
        <taxon>Stentoridae</taxon>
        <taxon>Stentor</taxon>
    </lineage>
</organism>
<gene>
    <name evidence="3" type="ORF">SteCoe_10553</name>
</gene>
<keyword evidence="1" id="KW-0175">Coiled coil</keyword>
<feature type="coiled-coil region" evidence="1">
    <location>
        <begin position="549"/>
        <end position="580"/>
    </location>
</feature>
<sequence length="635" mass="74287">MSNLVKHSKHTIGKDYDALNYLKKEEISSVLSMALGELYLSKPKNQLYFLGNWLLNYSKSQKKLIKSSHEMDNQVLLQIEHEKALEMQKNSEAKIAEDAAKVREKEGILRGLIGMTREVDEFLPKVIEHIYIHIKAAAGYIGLQEKVKKQVTPLDDDKAHIDDDAPWVIRYITATSNSQFMIDQILKEEEGQATWGLWKEDEEEELQEEENQEENKKKPKVKVCSVDDVVSDPRIKFFDVPKLGAYFAVPLNYKTCLYEQSFDAGIEDALECRKLRAQQEEEKIKLEAGAAEGEEQKEFEEIKEAPFKTTEIRMVIAFDTMGQDRTFREQEKEYVIDWVGYLKEQWERAENESLSHDIQAYMTIRDRDFPIIVDKAHERSEQEKNAIEDTIKTLHISLPEDFKNLEGQTALFELCRNRLLGELDNLYLLKEFKVVKHIRVIQLLLYLSGVKREDIIEPGTNMMKWKKGKNFLTNELREFIAELKPRGPKPEKVELYAKTFKLEKDLLKVPFEEVQQYCLSMIFLYKFLEQYLKVRISDVTYRRKEYLTKVEIRENAKKAAEELAERKQKYLDEQKEAFDKENDVELDDGINRSFFDSVKVLSEFDAIEGNQPIEIPEDVIPDEDGDIDWEESNPN</sequence>
<comment type="caution">
    <text evidence="3">The sequence shown here is derived from an EMBL/GenBank/DDBJ whole genome shotgun (WGS) entry which is preliminary data.</text>
</comment>
<dbReference type="AlphaFoldDB" id="A0A1R2CFB4"/>
<dbReference type="OrthoDB" id="432281at2759"/>
<evidence type="ECO:0000256" key="2">
    <source>
        <dbReference type="SAM" id="MobiDB-lite"/>
    </source>
</evidence>
<accession>A0A1R2CFB4</accession>
<proteinExistence type="predicted"/>
<dbReference type="InterPro" id="IPR049630">
    <property type="entry name" value="DYDC-like_DD"/>
</dbReference>
<protein>
    <submittedName>
        <fullName evidence="3">Uncharacterized protein</fullName>
    </submittedName>
</protein>
<evidence type="ECO:0000313" key="3">
    <source>
        <dbReference type="EMBL" id="OMJ87709.1"/>
    </source>
</evidence>
<keyword evidence="4" id="KW-1185">Reference proteome</keyword>
<dbReference type="EMBL" id="MPUH01000170">
    <property type="protein sequence ID" value="OMJ87709.1"/>
    <property type="molecule type" value="Genomic_DNA"/>
</dbReference>
<dbReference type="Proteomes" id="UP000187209">
    <property type="component" value="Unassembled WGS sequence"/>
</dbReference>